<evidence type="ECO:0000313" key="4">
    <source>
        <dbReference type="Proteomes" id="UP000055590"/>
    </source>
</evidence>
<sequence length="211" mass="23066">MLRLNIPRVACHVALPEALAEFGRRHPAVRTEVVVDNNPIDIVRAGFDAGVRTRDSVHQDMVRVRLSPPLRLVVVGSPRYFAHRGRPSHPQELVDHDCLGWRSFSGSGQSRWTFVEDGQELEVGVSGPVLANDAALLISCAEKDLGLALVAEPEARREVAQGSLETVLDDYSIELPGLFLYFPRNARDMPKLRAFVDCATALLGPASPPGS</sequence>
<evidence type="ECO:0000313" key="3">
    <source>
        <dbReference type="EMBL" id="AKU92087.1"/>
    </source>
</evidence>
<dbReference type="Gene3D" id="3.40.190.290">
    <property type="match status" value="1"/>
</dbReference>
<dbReference type="PANTHER" id="PTHR30537">
    <property type="entry name" value="HTH-TYPE TRANSCRIPTIONAL REGULATOR"/>
    <property type="match status" value="1"/>
</dbReference>
<dbReference type="InterPro" id="IPR005119">
    <property type="entry name" value="LysR_subst-bd"/>
</dbReference>
<dbReference type="AlphaFoldDB" id="A0A0K1PF03"/>
<dbReference type="SUPFAM" id="SSF53850">
    <property type="entry name" value="Periplasmic binding protein-like II"/>
    <property type="match status" value="1"/>
</dbReference>
<protein>
    <submittedName>
        <fullName evidence="3">Transcriptional regulator, LysR family</fullName>
    </submittedName>
</protein>
<dbReference type="PANTHER" id="PTHR30537:SF5">
    <property type="entry name" value="HTH-TYPE TRANSCRIPTIONAL ACTIVATOR TTDR-RELATED"/>
    <property type="match status" value="1"/>
</dbReference>
<dbReference type="KEGG" id="vin:AKJ08_2474"/>
<dbReference type="STRING" id="1391653.AKJ08_2474"/>
<keyword evidence="4" id="KW-1185">Reference proteome</keyword>
<evidence type="ECO:0000259" key="2">
    <source>
        <dbReference type="Pfam" id="PF03466"/>
    </source>
</evidence>
<gene>
    <name evidence="3" type="ORF">AKJ08_2474</name>
</gene>
<accession>A0A0K1PF03</accession>
<organism evidence="3 4">
    <name type="scientific">Vulgatibacter incomptus</name>
    <dbReference type="NCBI Taxonomy" id="1391653"/>
    <lineage>
        <taxon>Bacteria</taxon>
        <taxon>Pseudomonadati</taxon>
        <taxon>Myxococcota</taxon>
        <taxon>Myxococcia</taxon>
        <taxon>Myxococcales</taxon>
        <taxon>Cystobacterineae</taxon>
        <taxon>Vulgatibacteraceae</taxon>
        <taxon>Vulgatibacter</taxon>
    </lineage>
</organism>
<dbReference type="EMBL" id="CP012332">
    <property type="protein sequence ID" value="AKU92087.1"/>
    <property type="molecule type" value="Genomic_DNA"/>
</dbReference>
<evidence type="ECO:0000256" key="1">
    <source>
        <dbReference type="ARBA" id="ARBA00009437"/>
    </source>
</evidence>
<feature type="domain" description="LysR substrate-binding" evidence="2">
    <location>
        <begin position="2"/>
        <end position="201"/>
    </location>
</feature>
<proteinExistence type="inferred from homology"/>
<dbReference type="Pfam" id="PF03466">
    <property type="entry name" value="LysR_substrate"/>
    <property type="match status" value="1"/>
</dbReference>
<comment type="similarity">
    <text evidence="1">Belongs to the LysR transcriptional regulatory family.</text>
</comment>
<name>A0A0K1PF03_9BACT</name>
<reference evidence="3 4" key="1">
    <citation type="submission" date="2015-08" db="EMBL/GenBank/DDBJ databases">
        <authorList>
            <person name="Babu N.S."/>
            <person name="Beckwith C.J."/>
            <person name="Beseler K.G."/>
            <person name="Brison A."/>
            <person name="Carone J.V."/>
            <person name="Caskin T.P."/>
            <person name="Diamond M."/>
            <person name="Durham M.E."/>
            <person name="Foxe J.M."/>
            <person name="Go M."/>
            <person name="Henderson B.A."/>
            <person name="Jones I.B."/>
            <person name="McGettigan J.A."/>
            <person name="Micheletti S.J."/>
            <person name="Nasrallah M.E."/>
            <person name="Ortiz D."/>
            <person name="Piller C.R."/>
            <person name="Privatt S.R."/>
            <person name="Schneider S.L."/>
            <person name="Sharp S."/>
            <person name="Smith T.C."/>
            <person name="Stanton J.D."/>
            <person name="Ullery H.E."/>
            <person name="Wilson R.J."/>
            <person name="Serrano M.G."/>
            <person name="Buck G."/>
            <person name="Lee V."/>
            <person name="Wang Y."/>
            <person name="Carvalho R."/>
            <person name="Voegtly L."/>
            <person name="Shi R."/>
            <person name="Duckworth R."/>
            <person name="Johnson A."/>
            <person name="Loviza R."/>
            <person name="Walstead R."/>
            <person name="Shah Z."/>
            <person name="Kiflezghi M."/>
            <person name="Wade K."/>
            <person name="Ball S.L."/>
            <person name="Bradley K.W."/>
            <person name="Asai D.J."/>
            <person name="Bowman C.A."/>
            <person name="Russell D.A."/>
            <person name="Pope W.H."/>
            <person name="Jacobs-Sera D."/>
            <person name="Hendrix R.W."/>
            <person name="Hatfull G.F."/>
        </authorList>
    </citation>
    <scope>NUCLEOTIDE SEQUENCE [LARGE SCALE GENOMIC DNA]</scope>
    <source>
        <strain evidence="3 4">DSM 27710</strain>
    </source>
</reference>
<dbReference type="Proteomes" id="UP000055590">
    <property type="component" value="Chromosome"/>
</dbReference>
<dbReference type="InterPro" id="IPR058163">
    <property type="entry name" value="LysR-type_TF_proteobact-type"/>
</dbReference>